<dbReference type="RefSeq" id="WP_369765515.1">
    <property type="nucleotide sequence ID" value="NZ_CP165627.1"/>
</dbReference>
<gene>
    <name evidence="1" type="ORF">AB3G32_00325</name>
</gene>
<evidence type="ECO:0000313" key="1">
    <source>
        <dbReference type="EMBL" id="XDV02122.1"/>
    </source>
</evidence>
<dbReference type="AlphaFoldDB" id="A0AB39WM63"/>
<accession>A0AB39WM63</accession>
<sequence length="122" mass="13814">MKHYSKNQLQRIAQELFKPTAKKENKPSKTLLRVRTATTALLAKMKTTKAPAVAPITPQQNTVAKRSFLNRYLPTMAVNPSDLKAITQNELQALTDAELNLLKLQIEQAQRQRGYNKNRGNN</sequence>
<name>A0AB39WM63_9FLAO</name>
<proteinExistence type="predicted"/>
<reference evidence="1" key="1">
    <citation type="submission" date="2024-07" db="EMBL/GenBank/DDBJ databases">
        <authorList>
            <person name="Biller S.J."/>
        </authorList>
    </citation>
    <scope>NUCLEOTIDE SEQUENCE</scope>
    <source>
        <strain evidence="1">WC2429</strain>
    </source>
</reference>
<protein>
    <submittedName>
        <fullName evidence="1">Uncharacterized protein</fullName>
    </submittedName>
</protein>
<organism evidence="1">
    <name type="scientific">Flavobacterium sp. WC2429</name>
    <dbReference type="NCBI Taxonomy" id="3234140"/>
    <lineage>
        <taxon>Bacteria</taxon>
        <taxon>Pseudomonadati</taxon>
        <taxon>Bacteroidota</taxon>
        <taxon>Flavobacteriia</taxon>
        <taxon>Flavobacteriales</taxon>
        <taxon>Flavobacteriaceae</taxon>
        <taxon>Flavobacterium</taxon>
    </lineage>
</organism>
<dbReference type="EMBL" id="CP165627">
    <property type="protein sequence ID" value="XDV02122.1"/>
    <property type="molecule type" value="Genomic_DNA"/>
</dbReference>